<dbReference type="Proteomes" id="UP000593578">
    <property type="component" value="Unassembled WGS sequence"/>
</dbReference>
<organism evidence="1 2">
    <name type="scientific">Gossypium raimondii</name>
    <name type="common">Peruvian cotton</name>
    <name type="synonym">Gossypium klotzschianum subsp. raimondii</name>
    <dbReference type="NCBI Taxonomy" id="29730"/>
    <lineage>
        <taxon>Eukaryota</taxon>
        <taxon>Viridiplantae</taxon>
        <taxon>Streptophyta</taxon>
        <taxon>Embryophyta</taxon>
        <taxon>Tracheophyta</taxon>
        <taxon>Spermatophyta</taxon>
        <taxon>Magnoliopsida</taxon>
        <taxon>eudicotyledons</taxon>
        <taxon>Gunneridae</taxon>
        <taxon>Pentapetalae</taxon>
        <taxon>rosids</taxon>
        <taxon>malvids</taxon>
        <taxon>Malvales</taxon>
        <taxon>Malvaceae</taxon>
        <taxon>Malvoideae</taxon>
        <taxon>Gossypium</taxon>
    </lineage>
</organism>
<name>A0A7J8PVU4_GOSRA</name>
<sequence length="34" mass="3842">MRWGAIVRKAEGDFVQCIFGFMKSKVVVNILAAR</sequence>
<evidence type="ECO:0000313" key="2">
    <source>
        <dbReference type="Proteomes" id="UP000593578"/>
    </source>
</evidence>
<dbReference type="EMBL" id="JABEZZ010000008">
    <property type="protein sequence ID" value="MBA0593213.1"/>
    <property type="molecule type" value="Genomic_DNA"/>
</dbReference>
<reference evidence="1 2" key="1">
    <citation type="journal article" date="2019" name="Genome Biol. Evol.">
        <title>Insights into the evolution of the New World diploid cottons (Gossypium, subgenus Houzingenia) based on genome sequencing.</title>
        <authorList>
            <person name="Grover C.E."/>
            <person name="Arick M.A. 2nd"/>
            <person name="Thrash A."/>
            <person name="Conover J.L."/>
            <person name="Sanders W.S."/>
            <person name="Peterson D.G."/>
            <person name="Frelichowski J.E."/>
            <person name="Scheffler J.A."/>
            <person name="Scheffler B.E."/>
            <person name="Wendel J.F."/>
        </authorList>
    </citation>
    <scope>NUCLEOTIDE SEQUENCE [LARGE SCALE GENOMIC DNA]</scope>
    <source>
        <strain evidence="1">8</strain>
        <tissue evidence="1">Leaf</tissue>
    </source>
</reference>
<accession>A0A7J8PVU4</accession>
<comment type="caution">
    <text evidence="1">The sequence shown here is derived from an EMBL/GenBank/DDBJ whole genome shotgun (WGS) entry which is preliminary data.</text>
</comment>
<proteinExistence type="predicted"/>
<dbReference type="AlphaFoldDB" id="A0A7J8PVU4"/>
<protein>
    <submittedName>
        <fullName evidence="1">Uncharacterized protein</fullName>
    </submittedName>
</protein>
<gene>
    <name evidence="1" type="ORF">Gorai_010168</name>
</gene>
<evidence type="ECO:0000313" key="1">
    <source>
        <dbReference type="EMBL" id="MBA0593213.1"/>
    </source>
</evidence>